<organism evidence="1 2">
    <name type="scientific">Marivita geojedonensis</name>
    <dbReference type="NCBI Taxonomy" id="1123756"/>
    <lineage>
        <taxon>Bacteria</taxon>
        <taxon>Pseudomonadati</taxon>
        <taxon>Pseudomonadota</taxon>
        <taxon>Alphaproteobacteria</taxon>
        <taxon>Rhodobacterales</taxon>
        <taxon>Roseobacteraceae</taxon>
        <taxon>Marivita</taxon>
    </lineage>
</organism>
<protein>
    <submittedName>
        <fullName evidence="1">Uncharacterized protein</fullName>
    </submittedName>
</protein>
<keyword evidence="2" id="KW-1185">Reference proteome</keyword>
<name>A0A1X4NI11_9RHOB</name>
<dbReference type="Proteomes" id="UP000193926">
    <property type="component" value="Unassembled WGS sequence"/>
</dbReference>
<evidence type="ECO:0000313" key="1">
    <source>
        <dbReference type="EMBL" id="OSQ47827.1"/>
    </source>
</evidence>
<reference evidence="1 2" key="1">
    <citation type="submission" date="2014-03" db="EMBL/GenBank/DDBJ databases">
        <title>The draft genome sequence of Marivita geojedonensis KCTC 23882.</title>
        <authorList>
            <person name="Lai Q."/>
            <person name="Shao Z."/>
        </authorList>
    </citation>
    <scope>NUCLEOTIDE SEQUENCE [LARGE SCALE GENOMIC DNA]</scope>
    <source>
        <strain evidence="1 2">DPG-138</strain>
    </source>
</reference>
<dbReference type="AlphaFoldDB" id="A0A1X4NI11"/>
<accession>A0A1X4NI11</accession>
<evidence type="ECO:0000313" key="2">
    <source>
        <dbReference type="Proteomes" id="UP000193926"/>
    </source>
</evidence>
<sequence length="74" mass="8257">MFASLFQITVFNTVIQPQYAQQHTFKSVYQVCMAILEGESGVKYLILMEASTGIEPVYTDLQSGASLCNYVIIL</sequence>
<proteinExistence type="predicted"/>
<dbReference type="EMBL" id="JFKC01000018">
    <property type="protein sequence ID" value="OSQ47827.1"/>
    <property type="molecule type" value="Genomic_DNA"/>
</dbReference>
<gene>
    <name evidence="1" type="ORF">MGEO_15230</name>
</gene>
<comment type="caution">
    <text evidence="1">The sequence shown here is derived from an EMBL/GenBank/DDBJ whole genome shotgun (WGS) entry which is preliminary data.</text>
</comment>